<dbReference type="Proteomes" id="UP001180020">
    <property type="component" value="Unassembled WGS sequence"/>
</dbReference>
<protein>
    <submittedName>
        <fullName evidence="1">Uncharacterized protein</fullName>
    </submittedName>
</protein>
<reference evidence="1" key="2">
    <citation type="submission" date="2023-06" db="EMBL/GenBank/DDBJ databases">
        <authorList>
            <person name="Ma L."/>
            <person name="Liu K.-W."/>
            <person name="Li Z."/>
            <person name="Hsiao Y.-Y."/>
            <person name="Qi Y."/>
            <person name="Fu T."/>
            <person name="Tang G."/>
            <person name="Zhang D."/>
            <person name="Sun W.-H."/>
            <person name="Liu D.-K."/>
            <person name="Li Y."/>
            <person name="Chen G.-Z."/>
            <person name="Liu X.-D."/>
            <person name="Liao X.-Y."/>
            <person name="Jiang Y.-T."/>
            <person name="Yu X."/>
            <person name="Hao Y."/>
            <person name="Huang J."/>
            <person name="Zhao X.-W."/>
            <person name="Ke S."/>
            <person name="Chen Y.-Y."/>
            <person name="Wu W.-L."/>
            <person name="Hsu J.-L."/>
            <person name="Lin Y.-F."/>
            <person name="Huang M.-D."/>
            <person name="Li C.-Y."/>
            <person name="Huang L."/>
            <person name="Wang Z.-W."/>
            <person name="Zhao X."/>
            <person name="Zhong W.-Y."/>
            <person name="Peng D.-H."/>
            <person name="Ahmad S."/>
            <person name="Lan S."/>
            <person name="Zhang J.-S."/>
            <person name="Tsai W.-C."/>
            <person name="Van De Peer Y."/>
            <person name="Liu Z.-J."/>
        </authorList>
    </citation>
    <scope>NUCLEOTIDE SEQUENCE</scope>
    <source>
        <strain evidence="1">CP</strain>
        <tissue evidence="1">Leaves</tissue>
    </source>
</reference>
<proteinExistence type="predicted"/>
<dbReference type="AlphaFoldDB" id="A0AAV9CGW0"/>
<sequence>MDPSLFDDPQCMLQSLEMAEEPDPPMALPMVDFSKGLPMKIRPYNPSVVNPKGEIERVLERDQVKGG</sequence>
<organism evidence="1 2">
    <name type="scientific">Acorus calamus</name>
    <name type="common">Sweet flag</name>
    <dbReference type="NCBI Taxonomy" id="4465"/>
    <lineage>
        <taxon>Eukaryota</taxon>
        <taxon>Viridiplantae</taxon>
        <taxon>Streptophyta</taxon>
        <taxon>Embryophyta</taxon>
        <taxon>Tracheophyta</taxon>
        <taxon>Spermatophyta</taxon>
        <taxon>Magnoliopsida</taxon>
        <taxon>Liliopsida</taxon>
        <taxon>Acoraceae</taxon>
        <taxon>Acorus</taxon>
    </lineage>
</organism>
<dbReference type="EMBL" id="JAUJYO010000019">
    <property type="protein sequence ID" value="KAK1288201.1"/>
    <property type="molecule type" value="Genomic_DNA"/>
</dbReference>
<name>A0AAV9CGW0_ACOCL</name>
<evidence type="ECO:0000313" key="2">
    <source>
        <dbReference type="Proteomes" id="UP001180020"/>
    </source>
</evidence>
<gene>
    <name evidence="1" type="ORF">QJS10_CPB19g00547</name>
</gene>
<reference evidence="1" key="1">
    <citation type="journal article" date="2023" name="Nat. Commun.">
        <title>Diploid and tetraploid genomes of Acorus and the evolution of monocots.</title>
        <authorList>
            <person name="Ma L."/>
            <person name="Liu K.W."/>
            <person name="Li Z."/>
            <person name="Hsiao Y.Y."/>
            <person name="Qi Y."/>
            <person name="Fu T."/>
            <person name="Tang G.D."/>
            <person name="Zhang D."/>
            <person name="Sun W.H."/>
            <person name="Liu D.K."/>
            <person name="Li Y."/>
            <person name="Chen G.Z."/>
            <person name="Liu X.D."/>
            <person name="Liao X.Y."/>
            <person name="Jiang Y.T."/>
            <person name="Yu X."/>
            <person name="Hao Y."/>
            <person name="Huang J."/>
            <person name="Zhao X.W."/>
            <person name="Ke S."/>
            <person name="Chen Y.Y."/>
            <person name="Wu W.L."/>
            <person name="Hsu J.L."/>
            <person name="Lin Y.F."/>
            <person name="Huang M.D."/>
            <person name="Li C.Y."/>
            <person name="Huang L."/>
            <person name="Wang Z.W."/>
            <person name="Zhao X."/>
            <person name="Zhong W.Y."/>
            <person name="Peng D.H."/>
            <person name="Ahmad S."/>
            <person name="Lan S."/>
            <person name="Zhang J.S."/>
            <person name="Tsai W.C."/>
            <person name="Van de Peer Y."/>
            <person name="Liu Z.J."/>
        </authorList>
    </citation>
    <scope>NUCLEOTIDE SEQUENCE</scope>
    <source>
        <strain evidence="1">CP</strain>
    </source>
</reference>
<accession>A0AAV9CGW0</accession>
<evidence type="ECO:0000313" key="1">
    <source>
        <dbReference type="EMBL" id="KAK1288201.1"/>
    </source>
</evidence>
<keyword evidence="2" id="KW-1185">Reference proteome</keyword>
<comment type="caution">
    <text evidence="1">The sequence shown here is derived from an EMBL/GenBank/DDBJ whole genome shotgun (WGS) entry which is preliminary data.</text>
</comment>